<comment type="caution">
    <text evidence="1">The sequence shown here is derived from an EMBL/GenBank/DDBJ whole genome shotgun (WGS) entry which is preliminary data.</text>
</comment>
<sequence>MLILYSLHMFAHSKCHSIRSLLNISKLSSMISPLMTLFSACIISNGKLPDKMAVFSLLAWKFYKIAQTYKTQIWSVLLVSTQMIFTFCCLVQMGQRKCTTGFSM</sequence>
<keyword evidence="2" id="KW-1185">Reference proteome</keyword>
<evidence type="ECO:0000313" key="2">
    <source>
        <dbReference type="Proteomes" id="UP001062846"/>
    </source>
</evidence>
<name>A0ACC0P5C0_RHOML</name>
<gene>
    <name evidence="1" type="ORF">RHMOL_Rhmol04G0248200</name>
</gene>
<organism evidence="1 2">
    <name type="scientific">Rhododendron molle</name>
    <name type="common">Chinese azalea</name>
    <name type="synonym">Azalea mollis</name>
    <dbReference type="NCBI Taxonomy" id="49168"/>
    <lineage>
        <taxon>Eukaryota</taxon>
        <taxon>Viridiplantae</taxon>
        <taxon>Streptophyta</taxon>
        <taxon>Embryophyta</taxon>
        <taxon>Tracheophyta</taxon>
        <taxon>Spermatophyta</taxon>
        <taxon>Magnoliopsida</taxon>
        <taxon>eudicotyledons</taxon>
        <taxon>Gunneridae</taxon>
        <taxon>Pentapetalae</taxon>
        <taxon>asterids</taxon>
        <taxon>Ericales</taxon>
        <taxon>Ericaceae</taxon>
        <taxon>Ericoideae</taxon>
        <taxon>Rhodoreae</taxon>
        <taxon>Rhododendron</taxon>
    </lineage>
</organism>
<dbReference type="Proteomes" id="UP001062846">
    <property type="component" value="Chromosome 4"/>
</dbReference>
<evidence type="ECO:0000313" key="1">
    <source>
        <dbReference type="EMBL" id="KAI8560344.1"/>
    </source>
</evidence>
<reference evidence="1" key="1">
    <citation type="submission" date="2022-02" db="EMBL/GenBank/DDBJ databases">
        <title>Plant Genome Project.</title>
        <authorList>
            <person name="Zhang R.-G."/>
        </authorList>
    </citation>
    <scope>NUCLEOTIDE SEQUENCE</scope>
    <source>
        <strain evidence="1">AT1</strain>
    </source>
</reference>
<dbReference type="EMBL" id="CM046391">
    <property type="protein sequence ID" value="KAI8560344.1"/>
    <property type="molecule type" value="Genomic_DNA"/>
</dbReference>
<proteinExistence type="predicted"/>
<protein>
    <submittedName>
        <fullName evidence="1">Uncharacterized protein</fullName>
    </submittedName>
</protein>
<accession>A0ACC0P5C0</accession>